<evidence type="ECO:0000313" key="3">
    <source>
        <dbReference type="Proteomes" id="UP001519064"/>
    </source>
</evidence>
<dbReference type="RefSeq" id="WP_209243069.1">
    <property type="nucleotide sequence ID" value="NZ_JADKMA010000224.1"/>
</dbReference>
<evidence type="ECO:0000256" key="1">
    <source>
        <dbReference type="SAM" id="MobiDB-lite"/>
    </source>
</evidence>
<sequence>MNHAARRIGRSLALVLPVVLVLSGTLAVTHVPWAPEPADSPVLASSAENSAQNAAPNSAHKASARTASTPAGPASRRAPQDVLRDRLIAELQEQDPGVALNGLQRAITRKPSLARHCATIARALGKAAVHKYGAQRAQRFSRPVCDTSFAYGVAQLS</sequence>
<evidence type="ECO:0000313" key="2">
    <source>
        <dbReference type="EMBL" id="MBO8195850.1"/>
    </source>
</evidence>
<gene>
    <name evidence="2" type="ORF">ITI46_29995</name>
</gene>
<dbReference type="EMBL" id="JADKMA010000224">
    <property type="protein sequence ID" value="MBO8195850.1"/>
    <property type="molecule type" value="Genomic_DNA"/>
</dbReference>
<feature type="region of interest" description="Disordered" evidence="1">
    <location>
        <begin position="42"/>
        <end position="84"/>
    </location>
</feature>
<feature type="compositionally biased region" description="Low complexity" evidence="1">
    <location>
        <begin position="44"/>
        <end position="59"/>
    </location>
</feature>
<keyword evidence="3" id="KW-1185">Reference proteome</keyword>
<comment type="caution">
    <text evidence="2">The sequence shown here is derived from an EMBL/GenBank/DDBJ whole genome shotgun (WGS) entry which is preliminary data.</text>
</comment>
<organism evidence="2 3">
    <name type="scientific">Streptomyces oryzae</name>
    <dbReference type="NCBI Taxonomy" id="1434886"/>
    <lineage>
        <taxon>Bacteria</taxon>
        <taxon>Bacillati</taxon>
        <taxon>Actinomycetota</taxon>
        <taxon>Actinomycetes</taxon>
        <taxon>Kitasatosporales</taxon>
        <taxon>Streptomycetaceae</taxon>
        <taxon>Streptomyces</taxon>
    </lineage>
</organism>
<accession>A0ABS3XKK7</accession>
<reference evidence="2 3" key="1">
    <citation type="submission" date="2020-11" db="EMBL/GenBank/DDBJ databases">
        <title>Streptomyces spirodelae sp. nov., isolated from duckweed.</title>
        <authorList>
            <person name="Saimee Y."/>
            <person name="Duangmal K."/>
        </authorList>
    </citation>
    <scope>NUCLEOTIDE SEQUENCE [LARGE SCALE GENOMIC DNA]</scope>
    <source>
        <strain evidence="2 3">S16-07</strain>
    </source>
</reference>
<proteinExistence type="predicted"/>
<dbReference type="Proteomes" id="UP001519064">
    <property type="component" value="Unassembled WGS sequence"/>
</dbReference>
<protein>
    <submittedName>
        <fullName evidence="2">Uncharacterized protein</fullName>
    </submittedName>
</protein>
<name>A0ABS3XKK7_9ACTN</name>